<dbReference type="AlphaFoldDB" id="A0A8J7ILN7"/>
<accession>A0A8J7ILN7</accession>
<sequence length="52" mass="5505">MENIALKTQHLGLAHDGKSIISGLNLLIHTGEITALIDPNGCGKSTLLRRAV</sequence>
<dbReference type="Proteomes" id="UP000662314">
    <property type="component" value="Unassembled WGS sequence"/>
</dbReference>
<gene>
    <name evidence="2" type="ORF">I8752_27070</name>
</gene>
<evidence type="ECO:0000259" key="1">
    <source>
        <dbReference type="Pfam" id="PF00005"/>
    </source>
</evidence>
<dbReference type="Pfam" id="PF00005">
    <property type="entry name" value="ABC_tran"/>
    <property type="match status" value="1"/>
</dbReference>
<name>A0A8J7ILN7_9NOST</name>
<evidence type="ECO:0000313" key="2">
    <source>
        <dbReference type="EMBL" id="MBH8576587.1"/>
    </source>
</evidence>
<dbReference type="Gene3D" id="3.40.50.300">
    <property type="entry name" value="P-loop containing nucleotide triphosphate hydrolases"/>
    <property type="match status" value="1"/>
</dbReference>
<dbReference type="GO" id="GO:0016887">
    <property type="term" value="F:ATP hydrolysis activity"/>
    <property type="evidence" value="ECO:0007669"/>
    <property type="project" value="InterPro"/>
</dbReference>
<feature type="domain" description="ABC transporter" evidence="1">
    <location>
        <begin position="22"/>
        <end position="49"/>
    </location>
</feature>
<comment type="caution">
    <text evidence="2">The sequence shown here is derived from an EMBL/GenBank/DDBJ whole genome shotgun (WGS) entry which is preliminary data.</text>
</comment>
<dbReference type="InterPro" id="IPR003439">
    <property type="entry name" value="ABC_transporter-like_ATP-bd"/>
</dbReference>
<reference evidence="2 3" key="1">
    <citation type="journal article" date="2021" name="Int. J. Syst. Evol. Microbiol.">
        <title>Amazonocrinis nigriterrae gen. nov., sp. nov., Atlanticothrix silvestris gen. nov., sp. nov. and Dendronalium phyllosphericum gen. nov., sp. nov., nostocacean cyanobacteria from Brazilian environments.</title>
        <authorList>
            <person name="Alvarenga D.O."/>
            <person name="Andreote A.P.D."/>
            <person name="Branco L.H.Z."/>
            <person name="Delbaje E."/>
            <person name="Cruz R.B."/>
            <person name="Varani A.M."/>
            <person name="Fiore M.F."/>
        </authorList>
    </citation>
    <scope>NUCLEOTIDE SEQUENCE [LARGE SCALE GENOMIC DNA]</scope>
    <source>
        <strain evidence="2 3">CENA369</strain>
    </source>
</reference>
<dbReference type="InterPro" id="IPR027417">
    <property type="entry name" value="P-loop_NTPase"/>
</dbReference>
<dbReference type="EMBL" id="JAECZA010000233">
    <property type="protein sequence ID" value="MBH8576587.1"/>
    <property type="molecule type" value="Genomic_DNA"/>
</dbReference>
<dbReference type="SUPFAM" id="SSF52540">
    <property type="entry name" value="P-loop containing nucleoside triphosphate hydrolases"/>
    <property type="match status" value="1"/>
</dbReference>
<proteinExistence type="predicted"/>
<dbReference type="RefSeq" id="WP_214435314.1">
    <property type="nucleotide sequence ID" value="NZ_CAWPUQ010000161.1"/>
</dbReference>
<evidence type="ECO:0000313" key="3">
    <source>
        <dbReference type="Proteomes" id="UP000662314"/>
    </source>
</evidence>
<keyword evidence="2" id="KW-0067">ATP-binding</keyword>
<keyword evidence="2" id="KW-0547">Nucleotide-binding</keyword>
<protein>
    <submittedName>
        <fullName evidence="2">ATP-binding cassette domain-containing protein</fullName>
    </submittedName>
</protein>
<organism evidence="2 3">
    <name type="scientific">Dendronalium phyllosphericum CENA369</name>
    <dbReference type="NCBI Taxonomy" id="1725256"/>
    <lineage>
        <taxon>Bacteria</taxon>
        <taxon>Bacillati</taxon>
        <taxon>Cyanobacteriota</taxon>
        <taxon>Cyanophyceae</taxon>
        <taxon>Nostocales</taxon>
        <taxon>Nostocaceae</taxon>
        <taxon>Dendronalium</taxon>
        <taxon>Dendronalium phyllosphericum</taxon>
    </lineage>
</organism>
<dbReference type="GO" id="GO:0005524">
    <property type="term" value="F:ATP binding"/>
    <property type="evidence" value="ECO:0007669"/>
    <property type="project" value="UniProtKB-KW"/>
</dbReference>
<keyword evidence="3" id="KW-1185">Reference proteome</keyword>